<feature type="transmembrane region" description="Helical" evidence="1">
    <location>
        <begin position="118"/>
        <end position="134"/>
    </location>
</feature>
<accession>A0A139QPF2</accession>
<evidence type="ECO:0000313" key="4">
    <source>
        <dbReference type="EMBL" id="KXU04261.1"/>
    </source>
</evidence>
<proteinExistence type="predicted"/>
<feature type="domain" description="VanZ-like" evidence="2">
    <location>
        <begin position="81"/>
        <end position="181"/>
    </location>
</feature>
<evidence type="ECO:0000259" key="2">
    <source>
        <dbReference type="Pfam" id="PF04892"/>
    </source>
</evidence>
<dbReference type="Proteomes" id="UP000071927">
    <property type="component" value="Unassembled WGS sequence"/>
</dbReference>
<feature type="transmembrane region" description="Helical" evidence="1">
    <location>
        <begin position="141"/>
        <end position="162"/>
    </location>
</feature>
<dbReference type="Proteomes" id="UP000249013">
    <property type="component" value="Chromosome 1"/>
</dbReference>
<dbReference type="EMBL" id="LQOF01000366">
    <property type="protein sequence ID" value="KXT65808.1"/>
    <property type="molecule type" value="Genomic_DNA"/>
</dbReference>
<reference evidence="6 7" key="1">
    <citation type="submission" date="2016-01" db="EMBL/GenBank/DDBJ databases">
        <title>Highly variable Streptococcus oralis are common among viridans streptococci isolated from primates.</title>
        <authorList>
            <person name="Denapaite D."/>
            <person name="Rieger M."/>
            <person name="Koendgen S."/>
            <person name="Brueckner R."/>
            <person name="Ochigava I."/>
            <person name="Kappeler P."/>
            <person name="Maetz-Rensing K."/>
            <person name="Leendertz F."/>
            <person name="Hakenbeck R."/>
        </authorList>
    </citation>
    <scope>NUCLEOTIDE SEQUENCE [LARGE SCALE GENOMIC DNA]</scope>
    <source>
        <strain evidence="3 6">DD02</strain>
        <strain evidence="4 7">DD03</strain>
    </source>
</reference>
<evidence type="ECO:0000313" key="3">
    <source>
        <dbReference type="EMBL" id="KXT65808.1"/>
    </source>
</evidence>
<evidence type="ECO:0000256" key="1">
    <source>
        <dbReference type="SAM" id="Phobius"/>
    </source>
</evidence>
<keyword evidence="1" id="KW-1133">Transmembrane helix</keyword>
<feature type="transmembrane region" description="Helical" evidence="1">
    <location>
        <begin position="45"/>
        <end position="67"/>
    </location>
</feature>
<dbReference type="Pfam" id="PF04892">
    <property type="entry name" value="VanZ"/>
    <property type="match status" value="1"/>
</dbReference>
<dbReference type="EMBL" id="LS483409">
    <property type="protein sequence ID" value="SQG78646.1"/>
    <property type="molecule type" value="Genomic_DNA"/>
</dbReference>
<dbReference type="RefSeq" id="WP_061459101.1">
    <property type="nucleotide sequence ID" value="NZ_CP113954.2"/>
</dbReference>
<reference evidence="5 8" key="2">
    <citation type="submission" date="2018-06" db="EMBL/GenBank/DDBJ databases">
        <authorList>
            <consortium name="Pathogen Informatics"/>
            <person name="Doyle S."/>
        </authorList>
    </citation>
    <scope>NUCLEOTIDE SEQUENCE [LARGE SCALE GENOMIC DNA]</scope>
    <source>
        <strain evidence="5 8">NCTC13773</strain>
    </source>
</reference>
<organism evidence="4 7">
    <name type="scientific">Streptococcus gallolyticus</name>
    <dbReference type="NCBI Taxonomy" id="315405"/>
    <lineage>
        <taxon>Bacteria</taxon>
        <taxon>Bacillati</taxon>
        <taxon>Bacillota</taxon>
        <taxon>Bacilli</taxon>
        <taxon>Lactobacillales</taxon>
        <taxon>Streptococcaceae</taxon>
        <taxon>Streptococcus</taxon>
    </lineage>
</organism>
<keyword evidence="1" id="KW-0472">Membrane</keyword>
<evidence type="ECO:0000313" key="7">
    <source>
        <dbReference type="Proteomes" id="UP000071927"/>
    </source>
</evidence>
<evidence type="ECO:0000313" key="5">
    <source>
        <dbReference type="EMBL" id="SQG78646.1"/>
    </source>
</evidence>
<dbReference type="PATRIC" id="fig|315405.11.peg.2158"/>
<keyword evidence="1" id="KW-0812">Transmembrane</keyword>
<dbReference type="EMBL" id="LQXV01000395">
    <property type="protein sequence ID" value="KXU04261.1"/>
    <property type="molecule type" value="Genomic_DNA"/>
</dbReference>
<name>A0A139QPF2_9STRE</name>
<feature type="transmembrane region" description="Helical" evidence="1">
    <location>
        <begin position="7"/>
        <end position="25"/>
    </location>
</feature>
<sequence length="202" mass="23234">MATLKRSIINIALTLVSFAFSSWFYEHYLMTYTHYISSYGVSFTLALNTIITLILTYFTFILMHLVYTKKITSLTVAVSYFIYFMILIYVILLKNIGIQGYSFNPLSFISDFTSGSRFVPIMNLVMFIPLGFLFRPSKENFILAFFGLLTIETAQYVFHLGIFDLGDVTLNLLSIGIGTMLHQTALRKWLSQHITQKIIKFS</sequence>
<feature type="transmembrane region" description="Helical" evidence="1">
    <location>
        <begin position="74"/>
        <end position="98"/>
    </location>
</feature>
<gene>
    <name evidence="5" type="ORF">NCTC13773_00419</name>
    <name evidence="3" type="ORF">SGADD02_01849</name>
    <name evidence="4" type="ORF">SGADD03_01920</name>
</gene>
<dbReference type="InterPro" id="IPR006976">
    <property type="entry name" value="VanZ-like"/>
</dbReference>
<dbReference type="AlphaFoldDB" id="A0A139QPF2"/>
<dbReference type="Proteomes" id="UP000070198">
    <property type="component" value="Unassembled WGS sequence"/>
</dbReference>
<evidence type="ECO:0000313" key="8">
    <source>
        <dbReference type="Proteomes" id="UP000249013"/>
    </source>
</evidence>
<evidence type="ECO:0000313" key="6">
    <source>
        <dbReference type="Proteomes" id="UP000070198"/>
    </source>
</evidence>
<protein>
    <submittedName>
        <fullName evidence="5">Membrane protein</fullName>
    </submittedName>
</protein>